<organism evidence="4 5">
    <name type="scientific">Iphiclides podalirius</name>
    <name type="common">scarce swallowtail</name>
    <dbReference type="NCBI Taxonomy" id="110791"/>
    <lineage>
        <taxon>Eukaryota</taxon>
        <taxon>Metazoa</taxon>
        <taxon>Ecdysozoa</taxon>
        <taxon>Arthropoda</taxon>
        <taxon>Hexapoda</taxon>
        <taxon>Insecta</taxon>
        <taxon>Pterygota</taxon>
        <taxon>Neoptera</taxon>
        <taxon>Endopterygota</taxon>
        <taxon>Lepidoptera</taxon>
        <taxon>Glossata</taxon>
        <taxon>Ditrysia</taxon>
        <taxon>Papilionoidea</taxon>
        <taxon>Papilionidae</taxon>
        <taxon>Papilioninae</taxon>
        <taxon>Iphiclides</taxon>
    </lineage>
</organism>
<evidence type="ECO:0000259" key="3">
    <source>
        <dbReference type="Pfam" id="PF08393"/>
    </source>
</evidence>
<dbReference type="Pfam" id="PF08393">
    <property type="entry name" value="DHC_N2"/>
    <property type="match status" value="1"/>
</dbReference>
<dbReference type="InterPro" id="IPR013594">
    <property type="entry name" value="Dynein_heavy_tail"/>
</dbReference>
<keyword evidence="1" id="KW-0175">Coiled coil</keyword>
<dbReference type="Proteomes" id="UP000837857">
    <property type="component" value="Chromosome 3"/>
</dbReference>
<protein>
    <recommendedName>
        <fullName evidence="6">Cytoplasmic dynein 2 heavy chain 1</fullName>
    </recommendedName>
</protein>
<name>A0ABN8ITT1_9NEOP</name>
<evidence type="ECO:0000313" key="4">
    <source>
        <dbReference type="EMBL" id="CAH2063393.1"/>
    </source>
</evidence>
<feature type="domain" description="Dynein heavy chain tail" evidence="2">
    <location>
        <begin position="127"/>
        <end position="629"/>
    </location>
</feature>
<evidence type="ECO:0008006" key="6">
    <source>
        <dbReference type="Google" id="ProtNLM"/>
    </source>
</evidence>
<dbReference type="InterPro" id="IPR026983">
    <property type="entry name" value="DHC"/>
</dbReference>
<accession>A0ABN8ITT1</accession>
<evidence type="ECO:0000256" key="1">
    <source>
        <dbReference type="SAM" id="Coils"/>
    </source>
</evidence>
<evidence type="ECO:0000313" key="5">
    <source>
        <dbReference type="Proteomes" id="UP000837857"/>
    </source>
</evidence>
<dbReference type="EMBL" id="OW152815">
    <property type="protein sequence ID" value="CAH2063393.1"/>
    <property type="molecule type" value="Genomic_DNA"/>
</dbReference>
<reference evidence="4" key="1">
    <citation type="submission" date="2022-03" db="EMBL/GenBank/DDBJ databases">
        <authorList>
            <person name="Martin H S."/>
        </authorList>
    </citation>
    <scope>NUCLEOTIDE SEQUENCE</scope>
</reference>
<dbReference type="PANTHER" id="PTHR46532:SF15">
    <property type="entry name" value="CYTOPLASMIC DYNEIN 2 HEAVY CHAIN 1"/>
    <property type="match status" value="1"/>
</dbReference>
<gene>
    <name evidence="4" type="ORF">IPOD504_LOCUS12502</name>
</gene>
<feature type="non-terminal residue" evidence="4">
    <location>
        <position position="1"/>
    </location>
</feature>
<dbReference type="InterPro" id="IPR013602">
    <property type="entry name" value="Dynein_heavy_linker"/>
</dbReference>
<feature type="coiled-coil region" evidence="1">
    <location>
        <begin position="1190"/>
        <end position="1217"/>
    </location>
</feature>
<keyword evidence="5" id="KW-1185">Reference proteome</keyword>
<sequence>MIDIPNIKISELFYNLPKLNLHNEAEDALSDFICNTQIYLIQTEVNANSLNLTTKIVCNSQKSIIFYKTSPLDLSKEDVINNINIITITEGAAESLYQILRQIFNPLLTLGDDLYTNKLQKNLFDLETNLRAIAHGRNSGNLNVVLSVEDEVNYWKAMGEKRDISKKEREAASNFCVLFEDVCEEIRSMKAVPLQDVRDNAENVGGILDDIWRYTLVQYPQDRMTHILDIIGHVICAIIQKALSGIDLWRVHNDKQDNETLKLISESVNVVQTWIGACTSLTETYWPNYALHPWAGEGYVPQFCLNFERRTKEIHDIRSTYNQLNKLLTNKEKTELKTDGLFDAFADVNLWMCNGQNSTWGNAVLKFSSNLRPAEAKIAEKLRPRLHNTSTKQMLYEFVRYKTLINRPVVKQALSSELEIFLSSLMEMLRDIKEQLDSDEADVKMYRPPEMSPLVQQIQWAKQMESKVKDIQMCADNYLKEFEGSVAVSQLAEKLLKDLKNSYKQLHEEWSRDIQAQVKSGALRLSIDKPVVEFSAESRLMVVNYNPRLVWTELEARALAALGLPTPDAAKAIDALAASLRYARALQQVASFHNTLGERMIQSTRPMMLQAALDLSALVQEQKAVYWNDVEQLSIYTEKLKAMVLKLETQNSYLTSQHVAIRNVVERLLDTDLLVKQTEWKKGIKEIRDIIEKVEGNGYKNTEQWRSHWDWQLYKALECQYIKTLLSLHKHFPHVRVDLVLRGRMVRLQPPLEEIRVQHYHQLRRLVSLPAQFVGLSSNIAANQSIFASIVDKHSWLGNGAVGRLEAALGGLEGSRAAWARRLALACVPDLDALCQEHLAQPQHWEANFRACKAYGQAVAKMTFEDEKIEWISVCTATLRREFEAQARSLWAALVASLQGSCRADSAALDAFLAGAALALDARRPPANAKELAEMSAKQKALQDKMPEMEIMVESLKRKGHMLRTWGGDSFVDGAVKEWQKVRERMLDQQQMFQHQEELVKTALRSEWDNLGSGVEAWVSRWGQARTKLEGSQDIPYAEMALRCRSVFDAHAQWCTFLAERERLKNECEKFNMDIALSDAWKDGEELMKEYLDHWTVLRDYNEDYEAIAEQEWIVFQKKLHLLDELVEKWSAKLEPYTTLTLYLKQQLEQYTDLTIVLKYLRGSDFTEIHWGEVFSLLELEYKPPETLKVKDLLDAAANIKKQVKTLQRIHASAANESAVRSALKELELWYAGARLSLVNHADAKGRPVPVVNNFKDVLTKVEEKQWVVSSLGGGGDACTTWDSRLKAARQLLRAAHRAQRR</sequence>
<dbReference type="PANTHER" id="PTHR46532">
    <property type="entry name" value="MALE FERTILITY FACTOR KL5"/>
    <property type="match status" value="1"/>
</dbReference>
<evidence type="ECO:0000259" key="2">
    <source>
        <dbReference type="Pfam" id="PF08385"/>
    </source>
</evidence>
<feature type="domain" description="Dynein heavy chain linker" evidence="3">
    <location>
        <begin position="1086"/>
        <end position="1275"/>
    </location>
</feature>
<dbReference type="Pfam" id="PF08385">
    <property type="entry name" value="DHC_N1"/>
    <property type="match status" value="1"/>
</dbReference>
<proteinExistence type="predicted"/>